<protein>
    <submittedName>
        <fullName evidence="3">HNH endonuclease</fullName>
    </submittedName>
</protein>
<proteinExistence type="predicted"/>
<keyword evidence="4" id="KW-1185">Reference proteome</keyword>
<feature type="compositionally biased region" description="Low complexity" evidence="1">
    <location>
        <begin position="162"/>
        <end position="178"/>
    </location>
</feature>
<evidence type="ECO:0000313" key="3">
    <source>
        <dbReference type="EMBL" id="UWP84697.1"/>
    </source>
</evidence>
<organism evidence="3 4">
    <name type="scientific">Dactylosporangium fulvum</name>
    <dbReference type="NCBI Taxonomy" id="53359"/>
    <lineage>
        <taxon>Bacteria</taxon>
        <taxon>Bacillati</taxon>
        <taxon>Actinomycetota</taxon>
        <taxon>Actinomycetes</taxon>
        <taxon>Micromonosporales</taxon>
        <taxon>Micromonosporaceae</taxon>
        <taxon>Dactylosporangium</taxon>
    </lineage>
</organism>
<reference evidence="3" key="1">
    <citation type="submission" date="2021-04" db="EMBL/GenBank/DDBJ databases">
        <authorList>
            <person name="Hartkoorn R.C."/>
            <person name="Beaudoing E."/>
            <person name="Hot D."/>
        </authorList>
    </citation>
    <scope>NUCLEOTIDE SEQUENCE</scope>
    <source>
        <strain evidence="3">NRRL B-16292</strain>
    </source>
</reference>
<dbReference type="CDD" id="cd00085">
    <property type="entry name" value="HNHc"/>
    <property type="match status" value="1"/>
</dbReference>
<dbReference type="EMBL" id="CP073720">
    <property type="protein sequence ID" value="UWP84697.1"/>
    <property type="molecule type" value="Genomic_DNA"/>
</dbReference>
<keyword evidence="3" id="KW-0378">Hydrolase</keyword>
<reference evidence="3" key="2">
    <citation type="submission" date="2022-09" db="EMBL/GenBank/DDBJ databases">
        <title>Biosynthetic gene clusters of Dactylosporangioum fulvum.</title>
        <authorList>
            <person name="Caradec T."/>
        </authorList>
    </citation>
    <scope>NUCLEOTIDE SEQUENCE</scope>
    <source>
        <strain evidence="3">NRRL B-16292</strain>
    </source>
</reference>
<dbReference type="InterPro" id="IPR003615">
    <property type="entry name" value="HNH_nuc"/>
</dbReference>
<dbReference type="GO" id="GO:0004519">
    <property type="term" value="F:endonuclease activity"/>
    <property type="evidence" value="ECO:0007669"/>
    <property type="project" value="UniProtKB-KW"/>
</dbReference>
<dbReference type="Proteomes" id="UP001059617">
    <property type="component" value="Chromosome"/>
</dbReference>
<feature type="region of interest" description="Disordered" evidence="1">
    <location>
        <begin position="140"/>
        <end position="210"/>
    </location>
</feature>
<feature type="domain" description="HNH nuclease" evidence="2">
    <location>
        <begin position="433"/>
        <end position="485"/>
    </location>
</feature>
<gene>
    <name evidence="3" type="ORF">Dfulv_10895</name>
</gene>
<name>A0ABY5W3Q9_9ACTN</name>
<dbReference type="Pfam" id="PF02720">
    <property type="entry name" value="DUF222"/>
    <property type="match status" value="2"/>
</dbReference>
<evidence type="ECO:0000259" key="2">
    <source>
        <dbReference type="SMART" id="SM00507"/>
    </source>
</evidence>
<sequence length="526" mass="54151">MDVAELVDELLGAGPAAGVWSWPGDRLLSALDMLHDAEQRCAAAKLTVLREIDGRGLGRLLGGASTAAWLHHRYQLSATTASRLVRLAAALDSDLTATAAALADAVINVEQAWAIAEAVMQLPPGLREEGEHRLLVQAKQASRNAKPDPAPVANTSGAAPCSSSETGSGSADAATSGAAGSGAAGSGAAGSGAAGSGAAGSGAAGSAGTSAGTGTGIGSGAGSGTGAGTPAGGVAAANVALGAVRLPADPKALTAAGARLLDDLDPAEAERREHEREQRLAERAHKMRDFRLVDVPGTALVRVSGQLDRESAAVLRAGLDALCSPRVAKPSAGTQPPRTAGQLRADAVVEIFRIALACRDLPDNGGERPQLVVTVPLRTLQQQRGTAELEDGGTLTAAAARRWACDAKVIPVILGGAAQPLDVGRSQRLFTGPLRRALVLRDGGCAFPGCDRPPRWCDGHHVRSWLDGGPTSLPNAVLLCHAHHRLVHEGAWQVRINPQDNLPEFIPPVYVDWAQRPRRNAYHRRD</sequence>
<evidence type="ECO:0000313" key="4">
    <source>
        <dbReference type="Proteomes" id="UP001059617"/>
    </source>
</evidence>
<feature type="compositionally biased region" description="Gly residues" evidence="1">
    <location>
        <begin position="179"/>
        <end position="210"/>
    </location>
</feature>
<dbReference type="InterPro" id="IPR003870">
    <property type="entry name" value="DUF222"/>
</dbReference>
<dbReference type="SMART" id="SM00507">
    <property type="entry name" value="HNHc"/>
    <property type="match status" value="1"/>
</dbReference>
<keyword evidence="3" id="KW-0540">Nuclease</keyword>
<evidence type="ECO:0000256" key="1">
    <source>
        <dbReference type="SAM" id="MobiDB-lite"/>
    </source>
</evidence>
<dbReference type="RefSeq" id="WP_259862636.1">
    <property type="nucleotide sequence ID" value="NZ_CP073720.1"/>
</dbReference>
<accession>A0ABY5W3Q9</accession>
<keyword evidence="3" id="KW-0255">Endonuclease</keyword>